<sequence length="1093" mass="118969">MDEIQGIAKILKECPQVLSEVHGETATETSRPQISRDSQAAKLLQEKQELVSQQAVASPVDEARLMAAIAERDAARRAYMESVATEAQQLLTSFQAASLEGLRTHAETAAREAAESAKILSQAKATAVQALRQDWLDKGVSSSHMLWQCMDIVHGLQNQNGPLREGGAAKGAGSSGGGRETLSGGEALSQCKAVVRDYLVKHTDARATEHLLKSDQLLKLIVDIYVFGPATLSNLHAGPRSSTAGTDGSCVLSALSAIDQYEKSFEVEPEQQAGTDLAALNMTCLHGSMFTSDMSVEPNLVSERLRVLNAKVDAEICFWQTQLSAFPLKLLLQAGSAVAERRHQAAASLQSILERCKGLSHEHAKLSELLETRVDAFEEELMRARNKVELAKLDLEEEGTKLKRAKLQSGNDAVEQRAADVKVAKGAVRAAEGELSQLHATLFKKLNAFPELRRRVPDGIPVELLPLYKMGRQLDQYTELRKLQTFSRHPVWIALLDGRAVALKKYDVDAEALKVCYKEAALLLKCQHPAVVELEALFESDDSFYLQMPYYPNGTLSTVRERAHLTARFMLELLLALSEAVANLHARGVIHSDIKPDNILFDEGMRPRLADFDVSVPATTRRSRSFVISTAECTSAAGGGGGGGGGGPTKGFGGGTFGFFAPEVVQGTVSELTSKSDVYSLGKSFEWVLSSPPPPDLEDQELVTKLLRLMMVERPEQRPSASEVAIQVQQALAELVVLEAERARRAHAASLAAAQKESSADRAQLHKLQASLKLPDYWQHSTAPASAEGVALLALEPSKHSEAWNALSALLETDGTELGKGRDYKHQTPSYDRLRLAAAWRIEHQSLFVKYAGARNLVAEGLQRVLHAGKPVHDVKCRLHDAASRLPGQLDTLAGEEILLHATAPENLLSILSSGLNEHFSGTNAGTAFGDGLYFAEDAGKCDHYATIDIRPWQRNDPASAATRGSAGTQALHQRLYPEGTDHPGRVFYLLACRVATGCTVRTLTAHDKNMKSPDTSERIFPMVGSPPKPSWRELAPVGGVDPPVNHHTLVAENHAGGGPYRYREFIVFQNAQVYPEYLIAYQRFDGILGPQS</sequence>
<dbReference type="AlphaFoldDB" id="A0A0M0K629"/>
<evidence type="ECO:0000259" key="8">
    <source>
        <dbReference type="PROSITE" id="PS50011"/>
    </source>
</evidence>
<proteinExistence type="inferred from homology"/>
<evidence type="ECO:0000256" key="5">
    <source>
        <dbReference type="ARBA" id="ARBA00037982"/>
    </source>
</evidence>
<evidence type="ECO:0000256" key="4">
    <source>
        <dbReference type="ARBA" id="ARBA00022840"/>
    </source>
</evidence>
<dbReference type="OrthoDB" id="18109at2759"/>
<dbReference type="InterPro" id="IPR050339">
    <property type="entry name" value="CC_SR_Kinase"/>
</dbReference>
<dbReference type="CDD" id="cd00180">
    <property type="entry name" value="PKc"/>
    <property type="match status" value="1"/>
</dbReference>
<dbReference type="GO" id="GO:0004713">
    <property type="term" value="F:protein tyrosine kinase activity"/>
    <property type="evidence" value="ECO:0007669"/>
    <property type="project" value="TreeGrafter"/>
</dbReference>
<keyword evidence="6" id="KW-0175">Coiled coil</keyword>
<dbReference type="InterPro" id="IPR000719">
    <property type="entry name" value="Prot_kinase_dom"/>
</dbReference>
<evidence type="ECO:0000256" key="6">
    <source>
        <dbReference type="SAM" id="Coils"/>
    </source>
</evidence>
<dbReference type="Proteomes" id="UP000037460">
    <property type="component" value="Unassembled WGS sequence"/>
</dbReference>
<dbReference type="GO" id="GO:0003950">
    <property type="term" value="F:NAD+ poly-ADP-ribosyltransferase activity"/>
    <property type="evidence" value="ECO:0007669"/>
    <property type="project" value="InterPro"/>
</dbReference>
<dbReference type="SMART" id="SM00220">
    <property type="entry name" value="S_TKc"/>
    <property type="match status" value="1"/>
</dbReference>
<feature type="domain" description="Protein kinase" evidence="8">
    <location>
        <begin position="477"/>
        <end position="769"/>
    </location>
</feature>
<evidence type="ECO:0000313" key="9">
    <source>
        <dbReference type="EMBL" id="KOO33843.1"/>
    </source>
</evidence>
<reference evidence="10" key="1">
    <citation type="journal article" date="2015" name="PLoS Genet.">
        <title>Genome Sequence and Transcriptome Analyses of Chrysochromulina tobin: Metabolic Tools for Enhanced Algal Fitness in the Prominent Order Prymnesiales (Haptophyceae).</title>
        <authorList>
            <person name="Hovde B.T."/>
            <person name="Deodato C.R."/>
            <person name="Hunsperger H.M."/>
            <person name="Ryken S.A."/>
            <person name="Yost W."/>
            <person name="Jha R.K."/>
            <person name="Patterson J."/>
            <person name="Monnat R.J. Jr."/>
            <person name="Barlow S.B."/>
            <person name="Starkenburg S.R."/>
            <person name="Cattolico R.A."/>
        </authorList>
    </citation>
    <scope>NUCLEOTIDE SEQUENCE</scope>
    <source>
        <strain evidence="10">CCMP291</strain>
    </source>
</reference>
<feature type="coiled-coil region" evidence="6">
    <location>
        <begin position="367"/>
        <end position="398"/>
    </location>
</feature>
<dbReference type="Gene3D" id="3.90.228.10">
    <property type="match status" value="1"/>
</dbReference>
<keyword evidence="1" id="KW-0808">Transferase</keyword>
<evidence type="ECO:0000313" key="10">
    <source>
        <dbReference type="Proteomes" id="UP000037460"/>
    </source>
</evidence>
<dbReference type="EMBL" id="JWZX01001410">
    <property type="protein sequence ID" value="KOO33843.1"/>
    <property type="molecule type" value="Genomic_DNA"/>
</dbReference>
<dbReference type="InterPro" id="IPR011009">
    <property type="entry name" value="Kinase-like_dom_sf"/>
</dbReference>
<dbReference type="GO" id="GO:0005524">
    <property type="term" value="F:ATP binding"/>
    <property type="evidence" value="ECO:0007669"/>
    <property type="project" value="UniProtKB-KW"/>
</dbReference>
<dbReference type="GO" id="GO:0110031">
    <property type="term" value="P:negative regulation of G2/MI transition of meiotic cell cycle"/>
    <property type="evidence" value="ECO:0007669"/>
    <property type="project" value="TreeGrafter"/>
</dbReference>
<comment type="caution">
    <text evidence="9">The sequence shown here is derived from an EMBL/GenBank/DDBJ whole genome shotgun (WGS) entry which is preliminary data.</text>
</comment>
<dbReference type="PROSITE" id="PS00108">
    <property type="entry name" value="PROTEIN_KINASE_ST"/>
    <property type="match status" value="1"/>
</dbReference>
<dbReference type="InterPro" id="IPR008271">
    <property type="entry name" value="Ser/Thr_kinase_AS"/>
</dbReference>
<name>A0A0M0K629_9EUKA</name>
<dbReference type="PROSITE" id="PS50011">
    <property type="entry name" value="PROTEIN_KINASE_DOM"/>
    <property type="match status" value="1"/>
</dbReference>
<evidence type="ECO:0000256" key="1">
    <source>
        <dbReference type="ARBA" id="ARBA00022679"/>
    </source>
</evidence>
<dbReference type="InterPro" id="IPR012317">
    <property type="entry name" value="Poly(ADP-ribose)pol_cat_dom"/>
</dbReference>
<evidence type="ECO:0000256" key="2">
    <source>
        <dbReference type="ARBA" id="ARBA00022741"/>
    </source>
</evidence>
<keyword evidence="4" id="KW-0067">ATP-binding</keyword>
<keyword evidence="2" id="KW-0547">Nucleotide-binding</keyword>
<dbReference type="PANTHER" id="PTHR11042:SF190">
    <property type="entry name" value="MITOSIS INHIBITOR PROTEIN KINASE MIK1"/>
    <property type="match status" value="1"/>
</dbReference>
<dbReference type="SUPFAM" id="SSF56399">
    <property type="entry name" value="ADP-ribosylation"/>
    <property type="match status" value="1"/>
</dbReference>
<keyword evidence="10" id="KW-1185">Reference proteome</keyword>
<keyword evidence="3 9" id="KW-0418">Kinase</keyword>
<dbReference type="SUPFAM" id="SSF56112">
    <property type="entry name" value="Protein kinase-like (PK-like)"/>
    <property type="match status" value="1"/>
</dbReference>
<accession>A0A0M0K629</accession>
<evidence type="ECO:0000256" key="7">
    <source>
        <dbReference type="SAM" id="MobiDB-lite"/>
    </source>
</evidence>
<dbReference type="Pfam" id="PF00069">
    <property type="entry name" value="Pkinase"/>
    <property type="match status" value="1"/>
</dbReference>
<dbReference type="GO" id="GO:0005737">
    <property type="term" value="C:cytoplasm"/>
    <property type="evidence" value="ECO:0007669"/>
    <property type="project" value="TreeGrafter"/>
</dbReference>
<comment type="similarity">
    <text evidence="5">Belongs to the protein kinase superfamily. Ser/Thr protein kinase family. GCN2 subfamily.</text>
</comment>
<dbReference type="GO" id="GO:0005634">
    <property type="term" value="C:nucleus"/>
    <property type="evidence" value="ECO:0007669"/>
    <property type="project" value="TreeGrafter"/>
</dbReference>
<dbReference type="Gene3D" id="1.10.510.10">
    <property type="entry name" value="Transferase(Phosphotransferase) domain 1"/>
    <property type="match status" value="1"/>
</dbReference>
<organism evidence="9 10">
    <name type="scientific">Chrysochromulina tobinii</name>
    <dbReference type="NCBI Taxonomy" id="1460289"/>
    <lineage>
        <taxon>Eukaryota</taxon>
        <taxon>Haptista</taxon>
        <taxon>Haptophyta</taxon>
        <taxon>Prymnesiophyceae</taxon>
        <taxon>Prymnesiales</taxon>
        <taxon>Chrysochromulinaceae</taxon>
        <taxon>Chrysochromulina</taxon>
    </lineage>
</organism>
<dbReference type="PANTHER" id="PTHR11042">
    <property type="entry name" value="EUKARYOTIC TRANSLATION INITIATION FACTOR 2-ALPHA KINASE EIF2-ALPHA KINASE -RELATED"/>
    <property type="match status" value="1"/>
</dbReference>
<feature type="compositionally biased region" description="Gly residues" evidence="7">
    <location>
        <begin position="168"/>
        <end position="179"/>
    </location>
</feature>
<protein>
    <submittedName>
        <fullName evidence="9">Serine threonine protein kinase</fullName>
    </submittedName>
</protein>
<feature type="region of interest" description="Disordered" evidence="7">
    <location>
        <begin position="161"/>
        <end position="184"/>
    </location>
</feature>
<gene>
    <name evidence="9" type="ORF">Ctob_006896</name>
</gene>
<evidence type="ECO:0000256" key="3">
    <source>
        <dbReference type="ARBA" id="ARBA00022777"/>
    </source>
</evidence>
<dbReference type="Pfam" id="PF00644">
    <property type="entry name" value="PARP"/>
    <property type="match status" value="1"/>
</dbReference>